<dbReference type="Pfam" id="PF04434">
    <property type="entry name" value="SWIM"/>
    <property type="match status" value="1"/>
</dbReference>
<evidence type="ECO:0000256" key="4">
    <source>
        <dbReference type="PROSITE-ProRule" id="PRU00325"/>
    </source>
</evidence>
<keyword evidence="3" id="KW-0862">Zinc</keyword>
<dbReference type="Proteomes" id="UP000828251">
    <property type="component" value="Unassembled WGS sequence"/>
</dbReference>
<evidence type="ECO:0000256" key="1">
    <source>
        <dbReference type="ARBA" id="ARBA00022723"/>
    </source>
</evidence>
<comment type="caution">
    <text evidence="7">The sequence shown here is derived from an EMBL/GenBank/DDBJ whole genome shotgun (WGS) entry which is preliminary data.</text>
</comment>
<dbReference type="InterPro" id="IPR004332">
    <property type="entry name" value="Transposase_MuDR"/>
</dbReference>
<dbReference type="InterPro" id="IPR007527">
    <property type="entry name" value="Znf_SWIM"/>
</dbReference>
<gene>
    <name evidence="7" type="ORF">J1N35_000012</name>
</gene>
<evidence type="ECO:0000313" key="7">
    <source>
        <dbReference type="EMBL" id="KAH1128634.1"/>
    </source>
</evidence>
<dbReference type="EMBL" id="JAIQCV010000001">
    <property type="protein sequence ID" value="KAH1128634.1"/>
    <property type="molecule type" value="Genomic_DNA"/>
</dbReference>
<organism evidence="7 8">
    <name type="scientific">Gossypium stocksii</name>
    <dbReference type="NCBI Taxonomy" id="47602"/>
    <lineage>
        <taxon>Eukaryota</taxon>
        <taxon>Viridiplantae</taxon>
        <taxon>Streptophyta</taxon>
        <taxon>Embryophyta</taxon>
        <taxon>Tracheophyta</taxon>
        <taxon>Spermatophyta</taxon>
        <taxon>Magnoliopsida</taxon>
        <taxon>eudicotyledons</taxon>
        <taxon>Gunneridae</taxon>
        <taxon>Pentapetalae</taxon>
        <taxon>rosids</taxon>
        <taxon>malvids</taxon>
        <taxon>Malvales</taxon>
        <taxon>Malvaceae</taxon>
        <taxon>Malvoideae</taxon>
        <taxon>Gossypium</taxon>
    </lineage>
</organism>
<evidence type="ECO:0000256" key="5">
    <source>
        <dbReference type="SAM" id="MobiDB-lite"/>
    </source>
</evidence>
<feature type="compositionally biased region" description="Polar residues" evidence="5">
    <location>
        <begin position="51"/>
        <end position="60"/>
    </location>
</feature>
<evidence type="ECO:0000259" key="6">
    <source>
        <dbReference type="PROSITE" id="PS50966"/>
    </source>
</evidence>
<accession>A0A9D3WG28</accession>
<protein>
    <recommendedName>
        <fullName evidence="6">SWIM-type domain-containing protein</fullName>
    </recommendedName>
</protein>
<reference evidence="7 8" key="1">
    <citation type="journal article" date="2021" name="Plant Biotechnol. J.">
        <title>Multi-omics assisted identification of the key and species-specific regulatory components of drought-tolerant mechanisms in Gossypium stocksii.</title>
        <authorList>
            <person name="Yu D."/>
            <person name="Ke L."/>
            <person name="Zhang D."/>
            <person name="Wu Y."/>
            <person name="Sun Y."/>
            <person name="Mei J."/>
            <person name="Sun J."/>
            <person name="Sun Y."/>
        </authorList>
    </citation>
    <scope>NUCLEOTIDE SEQUENCE [LARGE SCALE GENOMIC DNA]</scope>
    <source>
        <strain evidence="8">cv. E1</strain>
        <tissue evidence="7">Leaf</tissue>
    </source>
</reference>
<dbReference type="PANTHER" id="PTHR31973:SF187">
    <property type="entry name" value="MUTATOR TRANSPOSASE MUDRA PROTEIN"/>
    <property type="match status" value="1"/>
</dbReference>
<feature type="compositionally biased region" description="Basic and acidic residues" evidence="5">
    <location>
        <begin position="37"/>
        <end position="46"/>
    </location>
</feature>
<dbReference type="PANTHER" id="PTHR31973">
    <property type="entry name" value="POLYPROTEIN, PUTATIVE-RELATED"/>
    <property type="match status" value="1"/>
</dbReference>
<feature type="region of interest" description="Disordered" evidence="5">
    <location>
        <begin position="647"/>
        <end position="674"/>
    </location>
</feature>
<dbReference type="GO" id="GO:0008270">
    <property type="term" value="F:zinc ion binding"/>
    <property type="evidence" value="ECO:0007669"/>
    <property type="project" value="UniProtKB-KW"/>
</dbReference>
<dbReference type="Pfam" id="PF03108">
    <property type="entry name" value="DBD_Tnp_Mut"/>
    <property type="match status" value="1"/>
</dbReference>
<dbReference type="OrthoDB" id="1711274at2759"/>
<evidence type="ECO:0000313" key="8">
    <source>
        <dbReference type="Proteomes" id="UP000828251"/>
    </source>
</evidence>
<keyword evidence="8" id="KW-1185">Reference proteome</keyword>
<evidence type="ECO:0000256" key="3">
    <source>
        <dbReference type="ARBA" id="ARBA00022833"/>
    </source>
</evidence>
<dbReference type="SMART" id="SM00575">
    <property type="entry name" value="ZnF_PMZ"/>
    <property type="match status" value="1"/>
</dbReference>
<evidence type="ECO:0000256" key="2">
    <source>
        <dbReference type="ARBA" id="ARBA00022771"/>
    </source>
</evidence>
<feature type="region of interest" description="Disordered" evidence="5">
    <location>
        <begin position="711"/>
        <end position="753"/>
    </location>
</feature>
<feature type="domain" description="SWIM-type" evidence="6">
    <location>
        <begin position="571"/>
        <end position="603"/>
    </location>
</feature>
<sequence length="753" mass="85150">MLNMRLITGEGDVEEVEVDGEGDNEGVESNSEDDLEKVESSGKGEAGEVQTDGQGVSATSVEVDEDIIMESGGHISLGSTVGENNDSEVAADEYDGDFATSDGVDNVADEYAGDFVTSDRPDNVATVRTGEEEDGNGIEVWDLDEHGSLVGSDEDEEHEDGERRRSKFPFYNDKLKFSLGMFFKDGKQFKSAVRKYSKDCGRQLKFIKNEPKRVVVSCITSPNCSWRIRASYNPIAKCLQIKTFHDKHHFSVSFKNKMVTAAMIAQHFEATIKDHPKMKLREIQRRCASDMHVNVTIDCCYRAKKIVKEKMAGNHKEKFGLLWDYAHELRPLIGLNGCFLKGPFKSEFLTAIGRDGNNQMFPIAWAVVEFLSLLSTDLGLEDGYGYTIISDQQKGLEIAISDILPRVEHRNCARHVFANWLGRKLGKSFECDFSQIAKCTTEREWEDLCSALEKKDKDAYDNLMKKSLKMWTRAFLGTTCKSDIVDNNLCEAFNSSIVEARFKSIIRMLEDIKTKMMTRIVQKRKLCNGWKQNYGPLVKAKFDANKKTYVEWQLIWNGENRCELRKRSYQYTVDLSQRICSCRRWQISGIPCSHACAAMYHLGLQPDEYLHEYYHIDMYKKAYSFPMQPINGPPDWAKTSIQPVLPPIERKIPGKPKKNRRMAKDEPKKLKPGHLSKKGLLMTCTQCGQPAHNKRSCTNSKQVQCCSLSGRTTNSMSRATGKSALTPKSRNNKRKAPLDHLGTQESVTANTSK</sequence>
<name>A0A9D3WG28_9ROSI</name>
<feature type="region of interest" description="Disordered" evidence="5">
    <location>
        <begin position="1"/>
        <end position="89"/>
    </location>
</feature>
<feature type="compositionally biased region" description="Polar residues" evidence="5">
    <location>
        <begin position="743"/>
        <end position="753"/>
    </location>
</feature>
<dbReference type="PROSITE" id="PS50966">
    <property type="entry name" value="ZF_SWIM"/>
    <property type="match status" value="1"/>
</dbReference>
<keyword evidence="1" id="KW-0479">Metal-binding</keyword>
<feature type="compositionally biased region" description="Acidic residues" evidence="5">
    <location>
        <begin position="11"/>
        <end position="36"/>
    </location>
</feature>
<dbReference type="InterPro" id="IPR006564">
    <property type="entry name" value="Znf_PMZ"/>
</dbReference>
<feature type="compositionally biased region" description="Polar residues" evidence="5">
    <location>
        <begin position="711"/>
        <end position="720"/>
    </location>
</feature>
<keyword evidence="2 4" id="KW-0863">Zinc-finger</keyword>
<dbReference type="AlphaFoldDB" id="A0A9D3WG28"/>
<proteinExistence type="predicted"/>